<dbReference type="Proteomes" id="UP000255177">
    <property type="component" value="Unassembled WGS sequence"/>
</dbReference>
<feature type="domain" description="EAL" evidence="3">
    <location>
        <begin position="142"/>
        <end position="396"/>
    </location>
</feature>
<dbReference type="InterPro" id="IPR035919">
    <property type="entry name" value="EAL_sf"/>
</dbReference>
<reference evidence="5" key="1">
    <citation type="submission" date="2018-07" db="EMBL/GenBank/DDBJ databases">
        <authorList>
            <person name="Blom J."/>
        </authorList>
    </citation>
    <scope>NUCLEOTIDE SEQUENCE [LARGE SCALE GENOMIC DNA]</scope>
    <source>
        <strain evidence="5">CCOS 864</strain>
    </source>
</reference>
<dbReference type="Pfam" id="PF00072">
    <property type="entry name" value="Response_reg"/>
    <property type="match status" value="1"/>
</dbReference>
<evidence type="ECO:0000259" key="2">
    <source>
        <dbReference type="PROSITE" id="PS50110"/>
    </source>
</evidence>
<dbReference type="PROSITE" id="PS50883">
    <property type="entry name" value="EAL"/>
    <property type="match status" value="1"/>
</dbReference>
<dbReference type="Gene3D" id="3.40.50.2300">
    <property type="match status" value="1"/>
</dbReference>
<dbReference type="GO" id="GO:0000160">
    <property type="term" value="P:phosphorelay signal transduction system"/>
    <property type="evidence" value="ECO:0007669"/>
    <property type="project" value="InterPro"/>
</dbReference>
<dbReference type="EMBL" id="UIDD01000010">
    <property type="protein sequence ID" value="SUQ64962.1"/>
    <property type="molecule type" value="Genomic_DNA"/>
</dbReference>
<dbReference type="RefSeq" id="WP_115088446.1">
    <property type="nucleotide sequence ID" value="NZ_CBCSFG010000018.1"/>
</dbReference>
<gene>
    <name evidence="4" type="primary">cph5</name>
    <name evidence="4" type="ORF">CCOS864_04432</name>
</gene>
<dbReference type="SMART" id="SM00448">
    <property type="entry name" value="REC"/>
    <property type="match status" value="1"/>
</dbReference>
<proteinExistence type="predicted"/>
<keyword evidence="1" id="KW-0597">Phosphoprotein</keyword>
<dbReference type="SMART" id="SM00052">
    <property type="entry name" value="EAL"/>
    <property type="match status" value="1"/>
</dbReference>
<sequence length="406" mass="44344">MRSLKVLILEDHPFQLMALHQMLNANGVFDVLTAESVEGARQTLSRRGRVDIAICDLHMDGQDGLELIRHLADSGLAAALIILSSAERGVLDSVADLARQLGLRVLGSLQKPACSVSLHKLLRRYLDEPGDTPPAVAVPVHAELLALSADEVAQSKAQWVVHYQPKVGFDGTLAGVEALVRWQHPSLGLLGPGQFFPLVEGAGLLETLSWHVLDQALAFSVRFREHKGQPLPVAVNIAPQMLVRDDFAAQVIAALQRHDVPASALTLEVIETHGCQLDSTQLEGLLHLRILGCQLSIDDFGMGVSNLQRLLELPFSELKLPSEFVRGMADDGRKAAVVAGALIMARRMEMKVVVEGVETVDDLMAIKALGSPVMQGYFIARPMAGEDLCQWMLERESDESRQRRRA</sequence>
<dbReference type="SUPFAM" id="SSF52172">
    <property type="entry name" value="CheY-like"/>
    <property type="match status" value="1"/>
</dbReference>
<dbReference type="CDD" id="cd01948">
    <property type="entry name" value="EAL"/>
    <property type="match status" value="1"/>
</dbReference>
<dbReference type="SUPFAM" id="SSF141868">
    <property type="entry name" value="EAL domain-like"/>
    <property type="match status" value="1"/>
</dbReference>
<organism evidence="4 5">
    <name type="scientific">Pseudomonas wadenswilerensis</name>
    <dbReference type="NCBI Taxonomy" id="1785161"/>
    <lineage>
        <taxon>Bacteria</taxon>
        <taxon>Pseudomonadati</taxon>
        <taxon>Pseudomonadota</taxon>
        <taxon>Gammaproteobacteria</taxon>
        <taxon>Pseudomonadales</taxon>
        <taxon>Pseudomonadaceae</taxon>
        <taxon>Pseudomonas</taxon>
    </lineage>
</organism>
<dbReference type="PANTHER" id="PTHR33121">
    <property type="entry name" value="CYCLIC DI-GMP PHOSPHODIESTERASE PDEF"/>
    <property type="match status" value="1"/>
</dbReference>
<dbReference type="Gene3D" id="3.20.20.450">
    <property type="entry name" value="EAL domain"/>
    <property type="match status" value="1"/>
</dbReference>
<evidence type="ECO:0000259" key="3">
    <source>
        <dbReference type="PROSITE" id="PS50883"/>
    </source>
</evidence>
<protein>
    <submittedName>
        <fullName evidence="4">Phytochrome-like protein cph2</fullName>
    </submittedName>
</protein>
<dbReference type="PROSITE" id="PS50110">
    <property type="entry name" value="RESPONSE_REGULATORY"/>
    <property type="match status" value="1"/>
</dbReference>
<evidence type="ECO:0000256" key="1">
    <source>
        <dbReference type="PROSITE-ProRule" id="PRU00169"/>
    </source>
</evidence>
<keyword evidence="5" id="KW-1185">Reference proteome</keyword>
<dbReference type="GO" id="GO:0071111">
    <property type="term" value="F:cyclic-guanylate-specific phosphodiesterase activity"/>
    <property type="evidence" value="ECO:0007669"/>
    <property type="project" value="InterPro"/>
</dbReference>
<feature type="domain" description="Response regulatory" evidence="2">
    <location>
        <begin position="5"/>
        <end position="126"/>
    </location>
</feature>
<dbReference type="PANTHER" id="PTHR33121:SF70">
    <property type="entry name" value="SIGNALING PROTEIN YKOW"/>
    <property type="match status" value="1"/>
</dbReference>
<dbReference type="Pfam" id="PF00563">
    <property type="entry name" value="EAL"/>
    <property type="match status" value="1"/>
</dbReference>
<dbReference type="AlphaFoldDB" id="A0A380T3Y6"/>
<evidence type="ECO:0000313" key="5">
    <source>
        <dbReference type="Proteomes" id="UP000255177"/>
    </source>
</evidence>
<evidence type="ECO:0000313" key="4">
    <source>
        <dbReference type="EMBL" id="SUQ64962.1"/>
    </source>
</evidence>
<feature type="modified residue" description="4-aspartylphosphate" evidence="1">
    <location>
        <position position="56"/>
    </location>
</feature>
<dbReference type="InterPro" id="IPR050706">
    <property type="entry name" value="Cyclic-di-GMP_PDE-like"/>
</dbReference>
<accession>A0A380T3Y6</accession>
<name>A0A380T3Y6_9PSED</name>
<dbReference type="InterPro" id="IPR001789">
    <property type="entry name" value="Sig_transdc_resp-reg_receiver"/>
</dbReference>
<dbReference type="InterPro" id="IPR001633">
    <property type="entry name" value="EAL_dom"/>
</dbReference>
<dbReference type="InterPro" id="IPR011006">
    <property type="entry name" value="CheY-like_superfamily"/>
</dbReference>